<dbReference type="EMBL" id="CP014873">
    <property type="protein sequence ID" value="ANK61324.1"/>
    <property type="molecule type" value="Genomic_DNA"/>
</dbReference>
<organism evidence="2 3">
    <name type="scientific">Loigolactobacillus backii</name>
    <dbReference type="NCBI Taxonomy" id="375175"/>
    <lineage>
        <taxon>Bacteria</taxon>
        <taxon>Bacillati</taxon>
        <taxon>Bacillota</taxon>
        <taxon>Bacilli</taxon>
        <taxon>Lactobacillales</taxon>
        <taxon>Lactobacillaceae</taxon>
        <taxon>Loigolactobacillus</taxon>
    </lineage>
</organism>
<keyword evidence="1" id="KW-0676">Redox-active center</keyword>
<dbReference type="SUPFAM" id="SSF118352">
    <property type="entry name" value="HSP33 redox switch-like"/>
    <property type="match status" value="1"/>
</dbReference>
<dbReference type="HAMAP" id="MF_00117">
    <property type="entry name" value="HslO"/>
    <property type="match status" value="1"/>
</dbReference>
<dbReference type="GeneID" id="42980671"/>
<dbReference type="STRING" id="375175.AYR53_00280"/>
<comment type="PTM">
    <text evidence="1">Under oxidizing conditions two disulfide bonds are formed involving the reactive cysteines. Under reducing conditions zinc is bound to the reactive cysteines and the protein is inactive.</text>
</comment>
<dbReference type="GO" id="GO:0005737">
    <property type="term" value="C:cytoplasm"/>
    <property type="evidence" value="ECO:0007669"/>
    <property type="project" value="UniProtKB-SubCell"/>
</dbReference>
<dbReference type="PANTHER" id="PTHR30111:SF1">
    <property type="entry name" value="33 KDA CHAPERONIN"/>
    <property type="match status" value="1"/>
</dbReference>
<dbReference type="GO" id="GO:0051082">
    <property type="term" value="F:unfolded protein binding"/>
    <property type="evidence" value="ECO:0007669"/>
    <property type="project" value="UniProtKB-UniRule"/>
</dbReference>
<accession>A0A192GXT2</accession>
<keyword evidence="1" id="KW-0862">Zinc</keyword>
<dbReference type="PANTHER" id="PTHR30111">
    <property type="entry name" value="33 KDA CHAPERONIN"/>
    <property type="match status" value="1"/>
</dbReference>
<dbReference type="GO" id="GO:0044183">
    <property type="term" value="F:protein folding chaperone"/>
    <property type="evidence" value="ECO:0007669"/>
    <property type="project" value="TreeGrafter"/>
</dbReference>
<keyword evidence="3" id="KW-1185">Reference proteome</keyword>
<evidence type="ECO:0000313" key="2">
    <source>
        <dbReference type="EMBL" id="ANK61324.1"/>
    </source>
</evidence>
<dbReference type="Pfam" id="PF01430">
    <property type="entry name" value="HSP33"/>
    <property type="match status" value="1"/>
</dbReference>
<dbReference type="RefSeq" id="WP_068222757.1">
    <property type="nucleotide sequence ID" value="NZ_CP014623.1"/>
</dbReference>
<dbReference type="NCBIfam" id="NF001033">
    <property type="entry name" value="PRK00114.1"/>
    <property type="match status" value="1"/>
</dbReference>
<dbReference type="InterPro" id="IPR000397">
    <property type="entry name" value="Heat_shock_Hsp33"/>
</dbReference>
<keyword evidence="1" id="KW-0143">Chaperone</keyword>
<evidence type="ECO:0000256" key="1">
    <source>
        <dbReference type="HAMAP-Rule" id="MF_00117"/>
    </source>
</evidence>
<proteinExistence type="inferred from homology"/>
<dbReference type="InterPro" id="IPR016153">
    <property type="entry name" value="Heat_shock_Hsp33_N"/>
</dbReference>
<dbReference type="OrthoDB" id="9776534at2"/>
<reference evidence="2 3" key="1">
    <citation type="submission" date="2016-03" db="EMBL/GenBank/DDBJ databases">
        <title>Pediococcus and Lactobacillus from brewery environment - whole genome sequencing and assembly.</title>
        <authorList>
            <person name="Behr J."/>
            <person name="Geissler A.J."/>
            <person name="Vogel R.F."/>
        </authorList>
    </citation>
    <scope>NUCLEOTIDE SEQUENCE [LARGE SCALE GENOMIC DNA]</scope>
    <source>
        <strain evidence="2 3">TMW 1.1989</strain>
    </source>
</reference>
<protein>
    <recommendedName>
        <fullName evidence="1">33 kDa chaperonin</fullName>
    </recommendedName>
    <alternativeName>
        <fullName evidence="1">Heat shock protein 33 homolog</fullName>
        <shortName evidence="1">HSP33</shortName>
    </alternativeName>
</protein>
<dbReference type="SUPFAM" id="SSF64397">
    <property type="entry name" value="Hsp33 domain"/>
    <property type="match status" value="1"/>
</dbReference>
<dbReference type="GO" id="GO:0042026">
    <property type="term" value="P:protein refolding"/>
    <property type="evidence" value="ECO:0007669"/>
    <property type="project" value="TreeGrafter"/>
</dbReference>
<name>A0A192GXT2_9LACO</name>
<dbReference type="Proteomes" id="UP000078582">
    <property type="component" value="Chromosome"/>
</dbReference>
<comment type="subcellular location">
    <subcellularLocation>
        <location evidence="1">Cytoplasm</location>
    </subcellularLocation>
</comment>
<dbReference type="Gene3D" id="3.55.30.10">
    <property type="entry name" value="Hsp33 domain"/>
    <property type="match status" value="1"/>
</dbReference>
<keyword evidence="1" id="KW-1015">Disulfide bond</keyword>
<dbReference type="InterPro" id="IPR016154">
    <property type="entry name" value="Heat_shock_Hsp33_C"/>
</dbReference>
<sequence length="297" mass="31321">MADYLIKSLAYNDTVRAYAVDASQLVAEAQRRHGTWSASSAALGRTLIATLLMSSAGLQGSEKMTVKVMGDGPVGAIVADGNTSGTVKGYAQNPHVHLPLNKKHHIDVAGAVGKNGTIAVTKDMGLGKPFTGQTPIVSGELGDDFTYYMAASEQIPSSIGVSVFVKPDNSIDVAGGFLIEMMPGATDATAQELEQKIKALPLVSDMLRAGKTPAAILTDIFGAELKIIEKMPVAYKCDCSKARFGKSIASLNPEEIQAMIDEDGGAEAVCQFCGNKYEFSVAELKTLKMAAEVKKNN</sequence>
<gene>
    <name evidence="1" type="primary">hslO</name>
    <name evidence="2" type="ORF">AYR53_00280</name>
</gene>
<keyword evidence="1" id="KW-0963">Cytoplasm</keyword>
<dbReference type="Gene3D" id="3.90.1280.10">
    <property type="entry name" value="HSP33 redox switch-like"/>
    <property type="match status" value="1"/>
</dbReference>
<dbReference type="CDD" id="cd00498">
    <property type="entry name" value="Hsp33"/>
    <property type="match status" value="1"/>
</dbReference>
<dbReference type="KEGG" id="lbt:AYR52_01210"/>
<feature type="disulfide bond" description="Redox-active" evidence="1">
    <location>
        <begin position="270"/>
        <end position="273"/>
    </location>
</feature>
<dbReference type="PIRSF" id="PIRSF005261">
    <property type="entry name" value="Heat_shock_Hsp33"/>
    <property type="match status" value="1"/>
</dbReference>
<comment type="similarity">
    <text evidence="1">Belongs to the HSP33 family.</text>
</comment>
<evidence type="ECO:0000313" key="3">
    <source>
        <dbReference type="Proteomes" id="UP000078582"/>
    </source>
</evidence>
<dbReference type="AlphaFoldDB" id="A0A192GXT2"/>
<comment type="function">
    <text evidence="1">Redox regulated molecular chaperone. Protects both thermally unfolding and oxidatively damaged proteins from irreversible aggregation. Plays an important role in the bacterial defense system toward oxidative stress.</text>
</comment>
<feature type="disulfide bond" description="Redox-active" evidence="1">
    <location>
        <begin position="237"/>
        <end position="239"/>
    </location>
</feature>